<evidence type="ECO:0000256" key="6">
    <source>
        <dbReference type="ARBA" id="ARBA00023065"/>
    </source>
</evidence>
<feature type="transmembrane region" description="Helical" evidence="8">
    <location>
        <begin position="360"/>
        <end position="382"/>
    </location>
</feature>
<evidence type="ECO:0000313" key="9">
    <source>
        <dbReference type="EMBL" id="MBW7573083.1"/>
    </source>
</evidence>
<evidence type="ECO:0000256" key="7">
    <source>
        <dbReference type="ARBA" id="ARBA00023136"/>
    </source>
</evidence>
<gene>
    <name evidence="9" type="ORF">J5W02_09685</name>
</gene>
<keyword evidence="2" id="KW-0813">Transport</keyword>
<keyword evidence="3" id="KW-1003">Cell membrane</keyword>
<comment type="caution">
    <text evidence="9">The sequence shown here is derived from an EMBL/GenBank/DDBJ whole genome shotgun (WGS) entry which is preliminary data.</text>
</comment>
<keyword evidence="7 8" id="KW-0472">Membrane</keyword>
<comment type="subcellular location">
    <subcellularLocation>
        <location evidence="1">Cell membrane</location>
        <topology evidence="1">Multi-pass membrane protein</topology>
    </subcellularLocation>
</comment>
<evidence type="ECO:0000313" key="10">
    <source>
        <dbReference type="Proteomes" id="UP000719942"/>
    </source>
</evidence>
<feature type="transmembrane region" description="Helical" evidence="8">
    <location>
        <begin position="81"/>
        <end position="105"/>
    </location>
</feature>
<evidence type="ECO:0000256" key="1">
    <source>
        <dbReference type="ARBA" id="ARBA00004651"/>
    </source>
</evidence>
<feature type="transmembrane region" description="Helical" evidence="8">
    <location>
        <begin position="198"/>
        <end position="218"/>
    </location>
</feature>
<feature type="transmembrane region" description="Helical" evidence="8">
    <location>
        <begin position="134"/>
        <end position="156"/>
    </location>
</feature>
<feature type="transmembrane region" description="Helical" evidence="8">
    <location>
        <begin position="20"/>
        <end position="38"/>
    </location>
</feature>
<name>A0ABS7DPG2_9FIRM</name>
<evidence type="ECO:0000256" key="5">
    <source>
        <dbReference type="ARBA" id="ARBA00022989"/>
    </source>
</evidence>
<dbReference type="Pfam" id="PF02386">
    <property type="entry name" value="TrkH"/>
    <property type="match status" value="1"/>
</dbReference>
<dbReference type="EMBL" id="JAGFNZ010000003">
    <property type="protein sequence ID" value="MBW7573083.1"/>
    <property type="molecule type" value="Genomic_DNA"/>
</dbReference>
<keyword evidence="6" id="KW-0406">Ion transport</keyword>
<organism evidence="9 10">
    <name type="scientific">Caproiciproducens faecalis</name>
    <dbReference type="NCBI Taxonomy" id="2820301"/>
    <lineage>
        <taxon>Bacteria</taxon>
        <taxon>Bacillati</taxon>
        <taxon>Bacillota</taxon>
        <taxon>Clostridia</taxon>
        <taxon>Eubacteriales</taxon>
        <taxon>Acutalibacteraceae</taxon>
        <taxon>Caproiciproducens</taxon>
    </lineage>
</organism>
<dbReference type="RefSeq" id="WP_219965483.1">
    <property type="nucleotide sequence ID" value="NZ_JAGFNZ010000003.1"/>
</dbReference>
<accession>A0ABS7DPG2</accession>
<keyword evidence="4 8" id="KW-0812">Transmembrane</keyword>
<keyword evidence="5 8" id="KW-1133">Transmembrane helix</keyword>
<evidence type="ECO:0000256" key="3">
    <source>
        <dbReference type="ARBA" id="ARBA00022475"/>
    </source>
</evidence>
<proteinExistence type="predicted"/>
<evidence type="ECO:0000256" key="8">
    <source>
        <dbReference type="SAM" id="Phobius"/>
    </source>
</evidence>
<protein>
    <submittedName>
        <fullName evidence="9">Cation transport protein</fullName>
    </submittedName>
</protein>
<evidence type="ECO:0000256" key="2">
    <source>
        <dbReference type="ARBA" id="ARBA00022448"/>
    </source>
</evidence>
<reference evidence="9 10" key="1">
    <citation type="submission" date="2021-03" db="EMBL/GenBank/DDBJ databases">
        <title>Caproiciproducens sp. nov. isolated from feces of cow.</title>
        <authorList>
            <person name="Choi J.-Y."/>
        </authorList>
    </citation>
    <scope>NUCLEOTIDE SEQUENCE [LARGE SCALE GENOMIC DNA]</scope>
    <source>
        <strain evidence="9 10">AGMB10547</strain>
    </source>
</reference>
<feature type="transmembrane region" description="Helical" evidence="8">
    <location>
        <begin position="162"/>
        <end position="186"/>
    </location>
</feature>
<feature type="transmembrane region" description="Helical" evidence="8">
    <location>
        <begin position="50"/>
        <end position="69"/>
    </location>
</feature>
<keyword evidence="10" id="KW-1185">Reference proteome</keyword>
<dbReference type="PANTHER" id="PTHR32024:SF1">
    <property type="entry name" value="KTR SYSTEM POTASSIUM UPTAKE PROTEIN B"/>
    <property type="match status" value="1"/>
</dbReference>
<dbReference type="InterPro" id="IPR003445">
    <property type="entry name" value="Cat_transpt"/>
</dbReference>
<dbReference type="PANTHER" id="PTHR32024">
    <property type="entry name" value="TRK SYSTEM POTASSIUM UPTAKE PROTEIN TRKG-RELATED"/>
    <property type="match status" value="1"/>
</dbReference>
<evidence type="ECO:0000256" key="4">
    <source>
        <dbReference type="ARBA" id="ARBA00022692"/>
    </source>
</evidence>
<feature type="transmembrane region" description="Helical" evidence="8">
    <location>
        <begin position="238"/>
        <end position="262"/>
    </location>
</feature>
<dbReference type="Proteomes" id="UP000719942">
    <property type="component" value="Unassembled WGS sequence"/>
</dbReference>
<sequence length="461" mass="49363">MGEEQFYVKKRLKNVPPVRLIVVSFAIVILVGAILLTLPISSRSGMPTGFIDSLFTATSATCVTGLVVFDTWTHWNLLGQVIIILLIQIGGLGVITFTTGFSMLVRRKIGLRDLQLATENTSGDTINIKHLIKIILIFTFFCEMTGAVLLMFRFVPQFGAKGIWIAAFTAISAFCNAGFDILGFVMKDGNLIPYVSDPLVCLTVGGLIVIGGLGFVVISDIYNAQLLPRIRRRKPIHLNFHSTLVLMMTGILIVSGTVLFLVCEYDNTLLGMNFGTQLNASLFQSISARTAGFCTVDIAREHDFTKIITVILMFIGASPAGTGGGIKTTTFIVLLATVASVMRGNEETTLLKRRIDKSTVYRALAILSGAATMVFITTGIILSADPDVTGVDALFEATSGFGTVGLTAGVTSTLSWISKLAVTLTMFIGRVGPVSLGLALTIHKGHRCAGTILPEGKVIVG</sequence>